<evidence type="ECO:0000256" key="1">
    <source>
        <dbReference type="SAM" id="Phobius"/>
    </source>
</evidence>
<sequence>MSQTATDEQIIMTIHADRRAYNREHVVLFLIGAISMYGTLWALGNPFPWTGIVGAAFAIFIRWFYVASEAMDAVWTLTDTRLYGPSERSIPLASIKTVRSLFSAVQVITHNGDKYMLKYLADPEGTVNAILSARDRGMA</sequence>
<evidence type="ECO:0008006" key="4">
    <source>
        <dbReference type="Google" id="ProtNLM"/>
    </source>
</evidence>
<dbReference type="Proteomes" id="UP000261704">
    <property type="component" value="Chromosome"/>
</dbReference>
<dbReference type="RefSeq" id="WP_118943825.1">
    <property type="nucleotide sequence ID" value="NZ_CP032125.1"/>
</dbReference>
<accession>A0A347UJZ5</accession>
<organism evidence="2 3">
    <name type="scientific">Profundibacter amoris</name>
    <dbReference type="NCBI Taxonomy" id="2171755"/>
    <lineage>
        <taxon>Bacteria</taxon>
        <taxon>Pseudomonadati</taxon>
        <taxon>Pseudomonadota</taxon>
        <taxon>Alphaproteobacteria</taxon>
        <taxon>Rhodobacterales</taxon>
        <taxon>Paracoccaceae</taxon>
        <taxon>Profundibacter</taxon>
    </lineage>
</organism>
<keyword evidence="1" id="KW-0812">Transmembrane</keyword>
<dbReference type="KEGG" id="pamo:BAR1_15270"/>
<feature type="transmembrane region" description="Helical" evidence="1">
    <location>
        <begin position="26"/>
        <end position="43"/>
    </location>
</feature>
<reference evidence="2 3" key="1">
    <citation type="submission" date="2018-09" db="EMBL/GenBank/DDBJ databases">
        <title>Profundibacter amoris BAR1 gen. nov., sp. nov., a new member of the Roseobacter clade isolated at Lokis Castle Vent Field on the Arctic Mid-Oceanic Ridge.</title>
        <authorList>
            <person name="Le Moine Bauer S."/>
            <person name="Sjoeberg A.G."/>
            <person name="L'Haridon S."/>
            <person name="Stokke R."/>
            <person name="Roalkvam I."/>
            <person name="Steen I.H."/>
            <person name="Dahle H."/>
        </authorList>
    </citation>
    <scope>NUCLEOTIDE SEQUENCE [LARGE SCALE GENOMIC DNA]</scope>
    <source>
        <strain evidence="2 3">BAR1</strain>
    </source>
</reference>
<keyword evidence="3" id="KW-1185">Reference proteome</keyword>
<proteinExistence type="predicted"/>
<gene>
    <name evidence="2" type="ORF">BAR1_15270</name>
</gene>
<keyword evidence="1" id="KW-1133">Transmembrane helix</keyword>
<feature type="transmembrane region" description="Helical" evidence="1">
    <location>
        <begin position="49"/>
        <end position="67"/>
    </location>
</feature>
<protein>
    <recommendedName>
        <fullName evidence="4">PH domain-containing protein</fullName>
    </recommendedName>
</protein>
<name>A0A347UJZ5_9RHOB</name>
<evidence type="ECO:0000313" key="2">
    <source>
        <dbReference type="EMBL" id="AXX99173.1"/>
    </source>
</evidence>
<dbReference type="OrthoDB" id="7861868at2"/>
<evidence type="ECO:0000313" key="3">
    <source>
        <dbReference type="Proteomes" id="UP000261704"/>
    </source>
</evidence>
<keyword evidence="1" id="KW-0472">Membrane</keyword>
<dbReference type="EMBL" id="CP032125">
    <property type="protein sequence ID" value="AXX99173.1"/>
    <property type="molecule type" value="Genomic_DNA"/>
</dbReference>
<dbReference type="AlphaFoldDB" id="A0A347UJZ5"/>